<organism evidence="1 2">
    <name type="scientific">Aporhodopirellula rubra</name>
    <dbReference type="NCBI Taxonomy" id="980271"/>
    <lineage>
        <taxon>Bacteria</taxon>
        <taxon>Pseudomonadati</taxon>
        <taxon>Planctomycetota</taxon>
        <taxon>Planctomycetia</taxon>
        <taxon>Pirellulales</taxon>
        <taxon>Pirellulaceae</taxon>
        <taxon>Aporhodopirellula</taxon>
    </lineage>
</organism>
<dbReference type="Proteomes" id="UP000536179">
    <property type="component" value="Unassembled WGS sequence"/>
</dbReference>
<protein>
    <submittedName>
        <fullName evidence="1">Uncharacterized protein</fullName>
    </submittedName>
</protein>
<reference evidence="1 2" key="1">
    <citation type="submission" date="2020-08" db="EMBL/GenBank/DDBJ databases">
        <title>Genomic Encyclopedia of Type Strains, Phase III (KMG-III): the genomes of soil and plant-associated and newly described type strains.</title>
        <authorList>
            <person name="Whitman W."/>
        </authorList>
    </citation>
    <scope>NUCLEOTIDE SEQUENCE [LARGE SCALE GENOMIC DNA]</scope>
    <source>
        <strain evidence="1 2">CECT 8075</strain>
    </source>
</reference>
<gene>
    <name evidence="1" type="ORF">FHS27_004163</name>
</gene>
<name>A0A7W5E1D6_9BACT</name>
<accession>A0A7W5E1D6</accession>
<keyword evidence="2" id="KW-1185">Reference proteome</keyword>
<evidence type="ECO:0000313" key="2">
    <source>
        <dbReference type="Proteomes" id="UP000536179"/>
    </source>
</evidence>
<comment type="caution">
    <text evidence="1">The sequence shown here is derived from an EMBL/GenBank/DDBJ whole genome shotgun (WGS) entry which is preliminary data.</text>
</comment>
<dbReference type="EMBL" id="JACHXU010000015">
    <property type="protein sequence ID" value="MBB3208335.1"/>
    <property type="molecule type" value="Genomic_DNA"/>
</dbReference>
<dbReference type="AlphaFoldDB" id="A0A7W5E1D6"/>
<sequence length="74" mass="8190">MSINWDPILLCPASLSHSIFGPSLYSLITDDHPVKTTNQESTQPSLRGPSASQRILVFVRKTAAIAVRVWQNID</sequence>
<proteinExistence type="predicted"/>
<evidence type="ECO:0000313" key="1">
    <source>
        <dbReference type="EMBL" id="MBB3208335.1"/>
    </source>
</evidence>